<name>A0A6L5Z5H4_9RHOB</name>
<dbReference type="Pfam" id="PF06568">
    <property type="entry name" value="YjiS-like"/>
    <property type="match status" value="1"/>
</dbReference>
<dbReference type="Proteomes" id="UP000474957">
    <property type="component" value="Unassembled WGS sequence"/>
</dbReference>
<evidence type="ECO:0000313" key="4">
    <source>
        <dbReference type="Proteomes" id="UP000474957"/>
    </source>
</evidence>
<dbReference type="EMBL" id="WIND01000027">
    <property type="protein sequence ID" value="MSU91826.1"/>
    <property type="molecule type" value="Genomic_DNA"/>
</dbReference>
<dbReference type="InterPro" id="IPR009506">
    <property type="entry name" value="YjiS-like"/>
</dbReference>
<comment type="caution">
    <text evidence="3">The sequence shown here is derived from an EMBL/GenBank/DDBJ whole genome shotgun (WGS) entry which is preliminary data.</text>
</comment>
<keyword evidence="4" id="KW-1185">Reference proteome</keyword>
<reference evidence="3 4" key="1">
    <citation type="submission" date="2019-10" db="EMBL/GenBank/DDBJ databases">
        <title>Cognatihalovulum marinum gen. nov. sp. nov., a new member of the family Rhodobacteraceae isolated from deep seawater of the Northwest Indian Ocean.</title>
        <authorList>
            <person name="Ruan C."/>
            <person name="Wang J."/>
            <person name="Zheng X."/>
            <person name="Song L."/>
            <person name="Zhu Y."/>
            <person name="Huang Y."/>
            <person name="Lu Z."/>
            <person name="Du W."/>
            <person name="Huang L."/>
            <person name="Dai X."/>
        </authorList>
    </citation>
    <scope>NUCLEOTIDE SEQUENCE [LARGE SCALE GENOMIC DNA]</scope>
    <source>
        <strain evidence="3 4">2CG4</strain>
    </source>
</reference>
<organism evidence="3 4">
    <name type="scientific">Halovulum marinum</name>
    <dbReference type="NCBI Taxonomy" id="2662447"/>
    <lineage>
        <taxon>Bacteria</taxon>
        <taxon>Pseudomonadati</taxon>
        <taxon>Pseudomonadota</taxon>
        <taxon>Alphaproteobacteria</taxon>
        <taxon>Rhodobacterales</taxon>
        <taxon>Paracoccaceae</taxon>
        <taxon>Halovulum</taxon>
    </lineage>
</organism>
<evidence type="ECO:0000256" key="1">
    <source>
        <dbReference type="SAM" id="MobiDB-lite"/>
    </source>
</evidence>
<evidence type="ECO:0000259" key="2">
    <source>
        <dbReference type="Pfam" id="PF06568"/>
    </source>
</evidence>
<feature type="region of interest" description="Disordered" evidence="1">
    <location>
        <begin position="101"/>
        <end position="133"/>
    </location>
</feature>
<feature type="domain" description="YjiS-like" evidence="2">
    <location>
        <begin position="49"/>
        <end position="83"/>
    </location>
</feature>
<feature type="compositionally biased region" description="Basic and acidic residues" evidence="1">
    <location>
        <begin position="109"/>
        <end position="133"/>
    </location>
</feature>
<evidence type="ECO:0000313" key="3">
    <source>
        <dbReference type="EMBL" id="MSU91826.1"/>
    </source>
</evidence>
<sequence length="133" mass="15723">MRDNLAPVRDQLHRMENGMFPFYNHQHHARYHRSELNGQSGAGFLPAWWRSAVRNWKRRRMIAELNRLDDWILQDIGIVRGQIPRLVESFCDRELDMAPIARPKQPSMVHEDNRPATNRYPEKQPDDIGRLAA</sequence>
<gene>
    <name evidence="3" type="ORF">GE300_19820</name>
</gene>
<proteinExistence type="predicted"/>
<accession>A0A6L5Z5H4</accession>
<dbReference type="AlphaFoldDB" id="A0A6L5Z5H4"/>
<protein>
    <submittedName>
        <fullName evidence="3">DUF1127 domain-containing protein</fullName>
    </submittedName>
</protein>